<evidence type="ECO:0000313" key="3">
    <source>
        <dbReference type="Proteomes" id="UP001499933"/>
    </source>
</evidence>
<dbReference type="InterPro" id="IPR005883">
    <property type="entry name" value="PilM"/>
</dbReference>
<proteinExistence type="predicted"/>
<protein>
    <recommendedName>
        <fullName evidence="1">SHS2 domain-containing protein</fullName>
    </recommendedName>
</protein>
<dbReference type="InterPro" id="IPR050696">
    <property type="entry name" value="FtsA/MreB"/>
</dbReference>
<organism evidence="2 3">
    <name type="scientific">Microbacterium deminutum</name>
    <dbReference type="NCBI Taxonomy" id="344164"/>
    <lineage>
        <taxon>Bacteria</taxon>
        <taxon>Bacillati</taxon>
        <taxon>Actinomycetota</taxon>
        <taxon>Actinomycetes</taxon>
        <taxon>Micrococcales</taxon>
        <taxon>Microbacteriaceae</taxon>
        <taxon>Microbacterium</taxon>
    </lineage>
</organism>
<accession>A0ABN2QB43</accession>
<dbReference type="InterPro" id="IPR043129">
    <property type="entry name" value="ATPase_NBD"/>
</dbReference>
<sequence>MAKTLVGLEITEESVRAVELTTGRSPSLIAAGEIPLPRAAAKDSEVIDSDAVALALRQLWASAGIKGRRVTLGVGSRRILVREYTTQALSPDLLREALPFQVQDLLPVPVAQAVLDFYPVAQEGDQVSGLLVAAVSETIEEMISTLGKAKLQVDAVDLVPFGLARVAKRVAAPDETVAMIHLGDHTSHVVVATNGIPHFVRIIPVDIATTAVRREDPAYATPELELEAMLESVPPRPGGTRASLRSGTSQPAVTDLAARLRSTLAFFSARPAAPVISTVWVSGAGYAAAGVAETLDRSLDVPAQPVRLDQLVRLGKGALPDELALNAVATAGVLLGEGSR</sequence>
<dbReference type="PANTHER" id="PTHR32432">
    <property type="entry name" value="CELL DIVISION PROTEIN FTSA-RELATED"/>
    <property type="match status" value="1"/>
</dbReference>
<dbReference type="EMBL" id="BAAAOG010000001">
    <property type="protein sequence ID" value="GAA1948804.1"/>
    <property type="molecule type" value="Genomic_DNA"/>
</dbReference>
<evidence type="ECO:0000313" key="2">
    <source>
        <dbReference type="EMBL" id="GAA1948804.1"/>
    </source>
</evidence>
<gene>
    <name evidence="2" type="ORF">GCM10009776_08550</name>
</gene>
<dbReference type="Gene3D" id="3.30.1490.300">
    <property type="match status" value="1"/>
</dbReference>
<feature type="domain" description="SHS2" evidence="1">
    <location>
        <begin position="5"/>
        <end position="167"/>
    </location>
</feature>
<dbReference type="PANTHER" id="PTHR32432:SF3">
    <property type="entry name" value="ETHANOLAMINE UTILIZATION PROTEIN EUTJ"/>
    <property type="match status" value="1"/>
</dbReference>
<dbReference type="Gene3D" id="3.30.420.40">
    <property type="match status" value="2"/>
</dbReference>
<reference evidence="2 3" key="1">
    <citation type="journal article" date="2019" name="Int. J. Syst. Evol. Microbiol.">
        <title>The Global Catalogue of Microorganisms (GCM) 10K type strain sequencing project: providing services to taxonomists for standard genome sequencing and annotation.</title>
        <authorList>
            <consortium name="The Broad Institute Genomics Platform"/>
            <consortium name="The Broad Institute Genome Sequencing Center for Infectious Disease"/>
            <person name="Wu L."/>
            <person name="Ma J."/>
        </authorList>
    </citation>
    <scope>NUCLEOTIDE SEQUENCE [LARGE SCALE GENOMIC DNA]</scope>
    <source>
        <strain evidence="2 3">JCM 14901</strain>
    </source>
</reference>
<name>A0ABN2QB43_9MICO</name>
<comment type="caution">
    <text evidence="2">The sequence shown here is derived from an EMBL/GenBank/DDBJ whole genome shotgun (WGS) entry which is preliminary data.</text>
</comment>
<dbReference type="Pfam" id="PF11104">
    <property type="entry name" value="PilM_2"/>
    <property type="match status" value="1"/>
</dbReference>
<dbReference type="SUPFAM" id="SSF53067">
    <property type="entry name" value="Actin-like ATPase domain"/>
    <property type="match status" value="1"/>
</dbReference>
<dbReference type="RefSeq" id="WP_344091511.1">
    <property type="nucleotide sequence ID" value="NZ_BAAAOG010000001.1"/>
</dbReference>
<dbReference type="InterPro" id="IPR003494">
    <property type="entry name" value="SHS2_FtsA"/>
</dbReference>
<keyword evidence="3" id="KW-1185">Reference proteome</keyword>
<dbReference type="Proteomes" id="UP001499933">
    <property type="component" value="Unassembled WGS sequence"/>
</dbReference>
<evidence type="ECO:0000259" key="1">
    <source>
        <dbReference type="SMART" id="SM00842"/>
    </source>
</evidence>
<dbReference type="SMART" id="SM00842">
    <property type="entry name" value="FtsA"/>
    <property type="match status" value="1"/>
</dbReference>
<dbReference type="CDD" id="cd24049">
    <property type="entry name" value="ASKHA_NBD_PilM"/>
    <property type="match status" value="1"/>
</dbReference>